<comment type="caution">
    <text evidence="1">The sequence shown here is derived from an EMBL/GenBank/DDBJ whole genome shotgun (WGS) entry which is preliminary data.</text>
</comment>
<dbReference type="AlphaFoldDB" id="A0AAV4QUS7"/>
<organism evidence="1 2">
    <name type="scientific">Caerostris darwini</name>
    <dbReference type="NCBI Taxonomy" id="1538125"/>
    <lineage>
        <taxon>Eukaryota</taxon>
        <taxon>Metazoa</taxon>
        <taxon>Ecdysozoa</taxon>
        <taxon>Arthropoda</taxon>
        <taxon>Chelicerata</taxon>
        <taxon>Arachnida</taxon>
        <taxon>Araneae</taxon>
        <taxon>Araneomorphae</taxon>
        <taxon>Entelegynae</taxon>
        <taxon>Araneoidea</taxon>
        <taxon>Araneidae</taxon>
        <taxon>Caerostris</taxon>
    </lineage>
</organism>
<evidence type="ECO:0000313" key="1">
    <source>
        <dbReference type="EMBL" id="GIY12039.1"/>
    </source>
</evidence>
<keyword evidence="2" id="KW-1185">Reference proteome</keyword>
<sequence>MKHHASLPSDCLIQQVLHIAPSSCNVKAGFLQTIRSHAVEHQIIKSQISYQLGLLATTLLSVFQSEKWRETCVTPQVATPPFPLLIRRILRLGSALSSEMLLLAPLLLALLPAVPAFQAGISPPQTHPHSNMHETISKFSRFFNRQHLRLDFSHLGPFIYFI</sequence>
<name>A0AAV4QUS7_9ARAC</name>
<dbReference type="EMBL" id="BPLQ01004987">
    <property type="protein sequence ID" value="GIY12039.1"/>
    <property type="molecule type" value="Genomic_DNA"/>
</dbReference>
<dbReference type="Proteomes" id="UP001054837">
    <property type="component" value="Unassembled WGS sequence"/>
</dbReference>
<evidence type="ECO:0000313" key="2">
    <source>
        <dbReference type="Proteomes" id="UP001054837"/>
    </source>
</evidence>
<gene>
    <name evidence="1" type="ORF">CDAR_449631</name>
</gene>
<proteinExistence type="predicted"/>
<accession>A0AAV4QUS7</accession>
<reference evidence="1 2" key="1">
    <citation type="submission" date="2021-06" db="EMBL/GenBank/DDBJ databases">
        <title>Caerostris darwini draft genome.</title>
        <authorList>
            <person name="Kono N."/>
            <person name="Arakawa K."/>
        </authorList>
    </citation>
    <scope>NUCLEOTIDE SEQUENCE [LARGE SCALE GENOMIC DNA]</scope>
</reference>
<protein>
    <submittedName>
        <fullName evidence="1">Uncharacterized protein</fullName>
    </submittedName>
</protein>